<evidence type="ECO:0000313" key="2">
    <source>
        <dbReference type="Proteomes" id="UP000002035"/>
    </source>
</evidence>
<dbReference type="Proteomes" id="UP000002035">
    <property type="component" value="Unassembled WGS sequence"/>
</dbReference>
<protein>
    <submittedName>
        <fullName evidence="1">Uncharacterized protein</fullName>
    </submittedName>
</protein>
<keyword evidence="2" id="KW-1185">Reference proteome</keyword>
<dbReference type="HOGENOM" id="CLU_1022981_0_0_1"/>
<organism evidence="1 2">
    <name type="scientific">Arthroderma otae (strain ATCC MYA-4605 / CBS 113480)</name>
    <name type="common">Microsporum canis</name>
    <dbReference type="NCBI Taxonomy" id="554155"/>
    <lineage>
        <taxon>Eukaryota</taxon>
        <taxon>Fungi</taxon>
        <taxon>Dikarya</taxon>
        <taxon>Ascomycota</taxon>
        <taxon>Pezizomycotina</taxon>
        <taxon>Eurotiomycetes</taxon>
        <taxon>Eurotiomycetidae</taxon>
        <taxon>Onygenales</taxon>
        <taxon>Arthrodermataceae</taxon>
        <taxon>Microsporum</taxon>
    </lineage>
</organism>
<sequence>MDQGYAALSAALMLPLSNSRRHHIRLSIPKQHGESTGLKERQIDYKHALIVIHNILRDARLGLIPVELHAAIWTGTMQSFIQEPIARPPIIGGRISRAHDEDGKPIHHTYDKGLTPTFPEPPQELPHIPISYKAFDLEEESASEDATRNLFCWLWLEGYPGNEKEVYSHEWFDLGDSGEADEEALCGNSELSYCSRCRSLAITYSTIILFSVDNRRHPRPQCYNLGWLTLTKFVVVASQNFLARDQDLTDIMTLYDFDNFININRPDFDSNF</sequence>
<name>C5FYV1_ARTOC</name>
<evidence type="ECO:0000313" key="1">
    <source>
        <dbReference type="EMBL" id="EEQ34699.1"/>
    </source>
</evidence>
<dbReference type="RefSeq" id="XP_002843735.1">
    <property type="nucleotide sequence ID" value="XM_002843689.1"/>
</dbReference>
<gene>
    <name evidence="1" type="ORF">MCYG_07518</name>
</gene>
<dbReference type="EMBL" id="DS995707">
    <property type="protein sequence ID" value="EEQ34699.1"/>
    <property type="molecule type" value="Genomic_DNA"/>
</dbReference>
<accession>C5FYV1</accession>
<dbReference type="OrthoDB" id="3549294at2759"/>
<dbReference type="GeneID" id="9225241"/>
<dbReference type="STRING" id="554155.C5FYV1"/>
<reference evidence="2" key="1">
    <citation type="journal article" date="2012" name="MBio">
        <title>Comparative genome analysis of Trichophyton rubrum and related dermatophytes reveals candidate genes involved in infection.</title>
        <authorList>
            <person name="Martinez D.A."/>
            <person name="Oliver B.G."/>
            <person name="Graeser Y."/>
            <person name="Goldberg J.M."/>
            <person name="Li W."/>
            <person name="Martinez-Rossi N.M."/>
            <person name="Monod M."/>
            <person name="Shelest E."/>
            <person name="Barton R.C."/>
            <person name="Birch E."/>
            <person name="Brakhage A.A."/>
            <person name="Chen Z."/>
            <person name="Gurr S.J."/>
            <person name="Heiman D."/>
            <person name="Heitman J."/>
            <person name="Kosti I."/>
            <person name="Rossi A."/>
            <person name="Saif S."/>
            <person name="Samalova M."/>
            <person name="Saunders C.W."/>
            <person name="Shea T."/>
            <person name="Summerbell R.C."/>
            <person name="Xu J."/>
            <person name="Young S."/>
            <person name="Zeng Q."/>
            <person name="Birren B.W."/>
            <person name="Cuomo C.A."/>
            <person name="White T.C."/>
        </authorList>
    </citation>
    <scope>NUCLEOTIDE SEQUENCE [LARGE SCALE GENOMIC DNA]</scope>
    <source>
        <strain evidence="2">ATCC MYA-4605 / CBS 113480</strain>
    </source>
</reference>
<proteinExistence type="predicted"/>
<dbReference type="VEuPathDB" id="FungiDB:MCYG_07518"/>
<dbReference type="AlphaFoldDB" id="C5FYV1"/>